<dbReference type="EC" id="6.2.1.-" evidence="3"/>
<dbReference type="AlphaFoldDB" id="A0A448PDG3"/>
<dbReference type="Proteomes" id="UP000269542">
    <property type="component" value="Chromosome"/>
</dbReference>
<dbReference type="InterPro" id="IPR042099">
    <property type="entry name" value="ANL_N_sf"/>
</dbReference>
<dbReference type="SUPFAM" id="SSF56801">
    <property type="entry name" value="Acetyl-CoA synthetase-like"/>
    <property type="match status" value="1"/>
</dbReference>
<evidence type="ECO:0000259" key="2">
    <source>
        <dbReference type="Pfam" id="PF13193"/>
    </source>
</evidence>
<feature type="domain" description="AMP-dependent synthetase/ligase" evidence="1">
    <location>
        <begin position="13"/>
        <end position="386"/>
    </location>
</feature>
<dbReference type="Pfam" id="PF00501">
    <property type="entry name" value="AMP-binding"/>
    <property type="match status" value="1"/>
</dbReference>
<dbReference type="Gene3D" id="3.40.50.12780">
    <property type="entry name" value="N-terminal domain of ligase-like"/>
    <property type="match status" value="1"/>
</dbReference>
<keyword evidence="3" id="KW-0436">Ligase</keyword>
<protein>
    <submittedName>
        <fullName evidence="3">Short-chain-fatty-acid--CoA ligase</fullName>
        <ecNumber evidence="3">6.2.1.-</ecNumber>
    </submittedName>
</protein>
<dbReference type="GO" id="GO:0006631">
    <property type="term" value="P:fatty acid metabolic process"/>
    <property type="evidence" value="ECO:0007669"/>
    <property type="project" value="TreeGrafter"/>
</dbReference>
<dbReference type="InterPro" id="IPR025110">
    <property type="entry name" value="AMP-bd_C"/>
</dbReference>
<gene>
    <name evidence="3" type="primary">fadK_1</name>
    <name evidence="3" type="ORF">NCTC13354_00655</name>
</gene>
<accession>A0A448PDG3</accession>
<dbReference type="GO" id="GO:0031956">
    <property type="term" value="F:medium-chain fatty acid-CoA ligase activity"/>
    <property type="evidence" value="ECO:0007669"/>
    <property type="project" value="TreeGrafter"/>
</dbReference>
<dbReference type="EMBL" id="LR134476">
    <property type="protein sequence ID" value="VEI12957.1"/>
    <property type="molecule type" value="Genomic_DNA"/>
</dbReference>
<dbReference type="RefSeq" id="WP_164712319.1">
    <property type="nucleotide sequence ID" value="NZ_LR134476.1"/>
</dbReference>
<dbReference type="Gene3D" id="3.30.300.30">
    <property type="match status" value="1"/>
</dbReference>
<proteinExistence type="predicted"/>
<dbReference type="KEGG" id="tbw:NCTC13354_00655"/>
<evidence type="ECO:0000313" key="4">
    <source>
        <dbReference type="Proteomes" id="UP000269542"/>
    </source>
</evidence>
<dbReference type="PANTHER" id="PTHR43201">
    <property type="entry name" value="ACYL-COA SYNTHETASE"/>
    <property type="match status" value="1"/>
</dbReference>
<organism evidence="3 4">
    <name type="scientific">Trueperella bialowiezensis</name>
    <dbReference type="NCBI Taxonomy" id="312285"/>
    <lineage>
        <taxon>Bacteria</taxon>
        <taxon>Bacillati</taxon>
        <taxon>Actinomycetota</taxon>
        <taxon>Actinomycetes</taxon>
        <taxon>Actinomycetales</taxon>
        <taxon>Actinomycetaceae</taxon>
        <taxon>Trueperella</taxon>
    </lineage>
</organism>
<dbReference type="PANTHER" id="PTHR43201:SF32">
    <property type="entry name" value="2-SUCCINYLBENZOATE--COA LIGASE, CHLOROPLASTIC_PEROXISOMAL"/>
    <property type="match status" value="1"/>
</dbReference>
<name>A0A448PDG3_9ACTO</name>
<dbReference type="Pfam" id="PF13193">
    <property type="entry name" value="AMP-binding_C"/>
    <property type="match status" value="1"/>
</dbReference>
<dbReference type="InterPro" id="IPR045851">
    <property type="entry name" value="AMP-bd_C_sf"/>
</dbReference>
<feature type="domain" description="AMP-binding enzyme C-terminal" evidence="2">
    <location>
        <begin position="436"/>
        <end position="512"/>
    </location>
</feature>
<evidence type="ECO:0000313" key="3">
    <source>
        <dbReference type="EMBL" id="VEI12957.1"/>
    </source>
</evidence>
<dbReference type="InterPro" id="IPR000873">
    <property type="entry name" value="AMP-dep_synth/lig_dom"/>
</dbReference>
<sequence>MHSKPTFNSAHSLDRAAKAHPDRTSLVYGSQTMTVLEAAERTRQLAQLLGATGVSAGDRVMLIARNSPYHMLFHVACARIGAVFVPVSHRLTRADHLALVDFCAPRVLVADVEVAEDGVFESLGTITHFVIDDDDHAPSVSAAISQGYFGLSAAAQAHNGKFITTEKSGSTALNSRSYPEGPAALLFTSASAGKPKGVELTHEQLWWGARNFREGFEYSNHDTVLTVAPLTHIGGFNGTTLDLFSHGGTVVIVREFNPTRVLAALAEHKVAIMFGVPTMYAALLNDPEFSSYDLSNFRLPLIGGAPVPPPLLSRMREAGLEPLNVWGMTETAASGAYLPAEHLDERAGSIGRPFAHVEARIVNEAGEDATAGELLVRGPNVANSYWHDPDSSAAAFRGGWLHTGDLVRQDEGGFLWITGRKHNVINSGGENIQAEEVQAVLAQFPGVSDCAVIGTPHEVWGEAVSAAIVMQAGFAAPSLAEIQAFASQVLARFKLPRRVVVVDGLPTNANGKADRVALAELFAAAEQE</sequence>
<evidence type="ECO:0000259" key="1">
    <source>
        <dbReference type="Pfam" id="PF00501"/>
    </source>
</evidence>
<keyword evidence="4" id="KW-1185">Reference proteome</keyword>
<reference evidence="3 4" key="1">
    <citation type="submission" date="2018-12" db="EMBL/GenBank/DDBJ databases">
        <authorList>
            <consortium name="Pathogen Informatics"/>
        </authorList>
    </citation>
    <scope>NUCLEOTIDE SEQUENCE [LARGE SCALE GENOMIC DNA]</scope>
    <source>
        <strain evidence="3 4">NCTC13354</strain>
    </source>
</reference>